<dbReference type="SUPFAM" id="SSF49879">
    <property type="entry name" value="SMAD/FHA domain"/>
    <property type="match status" value="1"/>
</dbReference>
<dbReference type="Gene3D" id="2.60.200.10">
    <property type="match status" value="1"/>
</dbReference>
<dbReference type="SUPFAM" id="SSF56366">
    <property type="entry name" value="SMAD MH1 domain"/>
    <property type="match status" value="1"/>
</dbReference>
<dbReference type="Proteomes" id="UP000659654">
    <property type="component" value="Unassembled WGS sequence"/>
</dbReference>
<organism evidence="10 11">
    <name type="scientific">Bursaphelenchus xylophilus</name>
    <name type="common">Pinewood nematode worm</name>
    <name type="synonym">Aphelenchoides xylophilus</name>
    <dbReference type="NCBI Taxonomy" id="6326"/>
    <lineage>
        <taxon>Eukaryota</taxon>
        <taxon>Metazoa</taxon>
        <taxon>Ecdysozoa</taxon>
        <taxon>Nematoda</taxon>
        <taxon>Chromadorea</taxon>
        <taxon>Rhabditida</taxon>
        <taxon>Tylenchina</taxon>
        <taxon>Tylenchomorpha</taxon>
        <taxon>Aphelenchoidea</taxon>
        <taxon>Aphelenchoididae</taxon>
        <taxon>Bursaphelenchus</taxon>
    </lineage>
</organism>
<dbReference type="GO" id="GO:0009791">
    <property type="term" value="P:post-embryonic development"/>
    <property type="evidence" value="ECO:0007669"/>
    <property type="project" value="UniProtKB-ARBA"/>
</dbReference>
<dbReference type="GO" id="GO:0030154">
    <property type="term" value="P:cell differentiation"/>
    <property type="evidence" value="ECO:0007669"/>
    <property type="project" value="TreeGrafter"/>
</dbReference>
<gene>
    <name evidence="10" type="ORF">BXYJ_LOCUS7417</name>
</gene>
<keyword evidence="6 7" id="KW-0539">Nucleus</keyword>
<dbReference type="Proteomes" id="UP000582659">
    <property type="component" value="Unassembled WGS sequence"/>
</dbReference>
<reference evidence="10" key="1">
    <citation type="submission" date="2020-09" db="EMBL/GenBank/DDBJ databases">
        <authorList>
            <person name="Kikuchi T."/>
        </authorList>
    </citation>
    <scope>NUCLEOTIDE SEQUENCE</scope>
    <source>
        <strain evidence="10">Ka4C1</strain>
    </source>
</reference>
<keyword evidence="7" id="KW-0963">Cytoplasm</keyword>
<dbReference type="GO" id="GO:0030509">
    <property type="term" value="P:BMP signaling pathway"/>
    <property type="evidence" value="ECO:0007669"/>
    <property type="project" value="TreeGrafter"/>
</dbReference>
<comment type="caution">
    <text evidence="10">The sequence shown here is derived from an EMBL/GenBank/DDBJ whole genome shotgun (WGS) entry which is preliminary data.</text>
</comment>
<dbReference type="CDD" id="cd10492">
    <property type="entry name" value="MH1_SMAD_4"/>
    <property type="match status" value="1"/>
</dbReference>
<dbReference type="GO" id="GO:0050793">
    <property type="term" value="P:regulation of developmental process"/>
    <property type="evidence" value="ECO:0007669"/>
    <property type="project" value="UniProtKB-ARBA"/>
</dbReference>
<dbReference type="GO" id="GO:0000981">
    <property type="term" value="F:DNA-binding transcription factor activity, RNA polymerase II-specific"/>
    <property type="evidence" value="ECO:0007669"/>
    <property type="project" value="TreeGrafter"/>
</dbReference>
<dbReference type="GO" id="GO:0060395">
    <property type="term" value="P:SMAD protein signal transduction"/>
    <property type="evidence" value="ECO:0007669"/>
    <property type="project" value="TreeGrafter"/>
</dbReference>
<dbReference type="GO" id="GO:0009653">
    <property type="term" value="P:anatomical structure morphogenesis"/>
    <property type="evidence" value="ECO:0007669"/>
    <property type="project" value="TreeGrafter"/>
</dbReference>
<keyword evidence="3" id="KW-0862">Zinc</keyword>
<dbReference type="InterPro" id="IPR013019">
    <property type="entry name" value="MAD_homology_MH1"/>
</dbReference>
<evidence type="ECO:0000256" key="4">
    <source>
        <dbReference type="ARBA" id="ARBA00023015"/>
    </source>
</evidence>
<dbReference type="GO" id="GO:0000978">
    <property type="term" value="F:RNA polymerase II cis-regulatory region sequence-specific DNA binding"/>
    <property type="evidence" value="ECO:0007669"/>
    <property type="project" value="TreeGrafter"/>
</dbReference>
<dbReference type="PROSITE" id="PS51075">
    <property type="entry name" value="MH1"/>
    <property type="match status" value="1"/>
</dbReference>
<comment type="subcellular location">
    <subcellularLocation>
        <location evidence="7">Cytoplasm</location>
    </subcellularLocation>
    <subcellularLocation>
        <location evidence="7">Nucleus</location>
    </subcellularLocation>
</comment>
<evidence type="ECO:0000259" key="9">
    <source>
        <dbReference type="PROSITE" id="PS51076"/>
    </source>
</evidence>
<dbReference type="InterPro" id="IPR003619">
    <property type="entry name" value="MAD_homology1_Dwarfin-type"/>
</dbReference>
<comment type="similarity">
    <text evidence="1 7">Belongs to the dwarfin/SMAD family.</text>
</comment>
<evidence type="ECO:0000313" key="10">
    <source>
        <dbReference type="EMBL" id="CAD5222449.1"/>
    </source>
</evidence>
<dbReference type="PANTHER" id="PTHR13703">
    <property type="entry name" value="SMAD"/>
    <property type="match status" value="1"/>
</dbReference>
<dbReference type="Pfam" id="PF03165">
    <property type="entry name" value="MH1"/>
    <property type="match status" value="1"/>
</dbReference>
<name>A0A7I8WH25_BURXY</name>
<keyword evidence="2" id="KW-0479">Metal-binding</keyword>
<keyword evidence="11" id="KW-1185">Reference proteome</keyword>
<dbReference type="FunFam" id="2.60.200.10:FF:000002">
    <property type="entry name" value="Mothers against decapentaplegic homolog"/>
    <property type="match status" value="1"/>
</dbReference>
<evidence type="ECO:0000256" key="5">
    <source>
        <dbReference type="ARBA" id="ARBA00023163"/>
    </source>
</evidence>
<sequence>MPRWLMTTQPSSSPLTGCLSPVMDPFLATRPPTHPATFAYDQHQMQSGPSGMNLKIDRNSLATPSSSNPNQDPCAQVVQVLLCYHQGGEDPDFIKKAIESLVKKLKDKQRELDALISAVTSSGKQATSCVTINRSLDGRLQVAGRKGVPHVVYTRIWRWPNVSKNELQKLPVCTTPSDHPDLICINPFHYDRIVSSSIGNIDMNSLRMDGVGQCNSNQDVDMCVQNSPEMAEQKDSIKPFLMYGPHQQPSYVVSHLPTGDTISTTTIPSFMQLSPTENKEIHWKSRDYGNQDFPSGSKENGNNFGNQRYNSLRCNLSRVRIPNTSPVSHWCSISYYELDTQIGQTFKVPRDQAEVTIDGGMDPAGARLGRFCLGALSNVHRSEASEKARIHIGRGIKIKQTQDGNVYLTCLSQKGAFVRSYFLDFEHGLVYGSTVHKFSIGAEKKIFDLRWAFSEMCEQRQSAQLAVAAQAYAVAGIGQNAVAPSVLERAGTGVDDLRRVCCTLAISFVKGWGTGYNRSTIKETPCWVEVQLHRPLQLLNGILRKTE</sequence>
<evidence type="ECO:0000256" key="7">
    <source>
        <dbReference type="RuleBase" id="RU361195"/>
    </source>
</evidence>
<dbReference type="GO" id="GO:0051239">
    <property type="term" value="P:regulation of multicellular organismal process"/>
    <property type="evidence" value="ECO:0007669"/>
    <property type="project" value="UniProtKB-ARBA"/>
</dbReference>
<keyword evidence="5 7" id="KW-0804">Transcription</keyword>
<dbReference type="GO" id="GO:0046872">
    <property type="term" value="F:metal ion binding"/>
    <property type="evidence" value="ECO:0007669"/>
    <property type="project" value="UniProtKB-KW"/>
</dbReference>
<dbReference type="InterPro" id="IPR008984">
    <property type="entry name" value="SMAD_FHA_dom_sf"/>
</dbReference>
<dbReference type="EMBL" id="CAJFDI010000003">
    <property type="protein sequence ID" value="CAD5222449.1"/>
    <property type="molecule type" value="Genomic_DNA"/>
</dbReference>
<dbReference type="PROSITE" id="PS51076">
    <property type="entry name" value="MH2"/>
    <property type="match status" value="1"/>
</dbReference>
<dbReference type="InterPro" id="IPR013790">
    <property type="entry name" value="Dwarfin"/>
</dbReference>
<dbReference type="GO" id="GO:0005737">
    <property type="term" value="C:cytoplasm"/>
    <property type="evidence" value="ECO:0007669"/>
    <property type="project" value="UniProtKB-SubCell"/>
</dbReference>
<accession>A0A7I8WH25</accession>
<dbReference type="InterPro" id="IPR017855">
    <property type="entry name" value="SMAD-like_dom_sf"/>
</dbReference>
<proteinExistence type="inferred from homology"/>
<dbReference type="OrthoDB" id="5875866at2759"/>
<dbReference type="GO" id="GO:0071144">
    <property type="term" value="C:heteromeric SMAD protein complex"/>
    <property type="evidence" value="ECO:0007669"/>
    <property type="project" value="TreeGrafter"/>
</dbReference>
<dbReference type="Pfam" id="PF03166">
    <property type="entry name" value="MH2"/>
    <property type="match status" value="1"/>
</dbReference>
<dbReference type="InterPro" id="IPR001132">
    <property type="entry name" value="SMAD_dom_Dwarfin-type"/>
</dbReference>
<feature type="domain" description="MH2" evidence="9">
    <location>
        <begin position="330"/>
        <end position="547"/>
    </location>
</feature>
<dbReference type="EMBL" id="CAJFCV020000003">
    <property type="protein sequence ID" value="CAG9110304.1"/>
    <property type="molecule type" value="Genomic_DNA"/>
</dbReference>
<dbReference type="SMR" id="A0A7I8WH25"/>
<evidence type="ECO:0000256" key="3">
    <source>
        <dbReference type="ARBA" id="ARBA00022833"/>
    </source>
</evidence>
<dbReference type="AlphaFoldDB" id="A0A7I8WH25"/>
<dbReference type="SMART" id="SM00523">
    <property type="entry name" value="DWA"/>
    <property type="match status" value="1"/>
</dbReference>
<feature type="domain" description="MH1" evidence="8">
    <location>
        <begin position="76"/>
        <end position="199"/>
    </location>
</feature>
<evidence type="ECO:0000313" key="11">
    <source>
        <dbReference type="Proteomes" id="UP000659654"/>
    </source>
</evidence>
<evidence type="ECO:0000259" key="8">
    <source>
        <dbReference type="PROSITE" id="PS51075"/>
    </source>
</evidence>
<dbReference type="Gene3D" id="3.90.520.10">
    <property type="entry name" value="SMAD MH1 domain"/>
    <property type="match status" value="1"/>
</dbReference>
<dbReference type="PANTHER" id="PTHR13703:SF45">
    <property type="entry name" value="MOTHERS AGAINST DECAPENTAPLEGIC HOMOLOG"/>
    <property type="match status" value="1"/>
</dbReference>
<evidence type="ECO:0000256" key="1">
    <source>
        <dbReference type="ARBA" id="ARBA00005545"/>
    </source>
</evidence>
<evidence type="ECO:0000256" key="6">
    <source>
        <dbReference type="ARBA" id="ARBA00023242"/>
    </source>
</evidence>
<dbReference type="SMART" id="SM00524">
    <property type="entry name" value="DWB"/>
    <property type="match status" value="1"/>
</dbReference>
<dbReference type="GO" id="GO:0070411">
    <property type="term" value="F:I-SMAD binding"/>
    <property type="evidence" value="ECO:0007669"/>
    <property type="project" value="TreeGrafter"/>
</dbReference>
<keyword evidence="4 7" id="KW-0805">Transcription regulation</keyword>
<protein>
    <recommendedName>
        <fullName evidence="7">Mothers against decapentaplegic homolog</fullName>
        <shortName evidence="7">MAD homolog</shortName>
        <shortName evidence="7">Mothers against DPP homolog</shortName>
    </recommendedName>
    <alternativeName>
        <fullName evidence="7">SMAD family member</fullName>
    </alternativeName>
</protein>
<dbReference type="InterPro" id="IPR036578">
    <property type="entry name" value="SMAD_MH1_sf"/>
</dbReference>
<evidence type="ECO:0000256" key="2">
    <source>
        <dbReference type="ARBA" id="ARBA00022723"/>
    </source>
</evidence>